<keyword evidence="2" id="KW-0560">Oxidoreductase</keyword>
<accession>A0A3N4Z6R9</accession>
<dbReference type="InterPro" id="IPR036291">
    <property type="entry name" value="NAD(P)-bd_dom_sf"/>
</dbReference>
<dbReference type="Gene3D" id="3.30.360.10">
    <property type="entry name" value="Dihydrodipicolinate Reductase, domain 2"/>
    <property type="match status" value="1"/>
</dbReference>
<dbReference type="GO" id="GO:0006740">
    <property type="term" value="P:NADPH regeneration"/>
    <property type="evidence" value="ECO:0007669"/>
    <property type="project" value="TreeGrafter"/>
</dbReference>
<gene>
    <name evidence="6" type="ORF">EDD32_3669</name>
</gene>
<proteinExistence type="inferred from homology"/>
<dbReference type="OrthoDB" id="256869at2"/>
<comment type="similarity">
    <text evidence="1">Belongs to the Gfo/Idh/MocA family.</text>
</comment>
<reference evidence="6 7" key="1">
    <citation type="submission" date="2018-11" db="EMBL/GenBank/DDBJ databases">
        <title>Sequencing the genomes of 1000 actinobacteria strains.</title>
        <authorList>
            <person name="Klenk H.-P."/>
        </authorList>
    </citation>
    <scope>NUCLEOTIDE SEQUENCE [LARGE SCALE GENOMIC DNA]</scope>
    <source>
        <strain evidence="6 7">DSM 14418</strain>
    </source>
</reference>
<evidence type="ECO:0000256" key="3">
    <source>
        <dbReference type="ARBA" id="ARBA00023027"/>
    </source>
</evidence>
<dbReference type="InterPro" id="IPR000683">
    <property type="entry name" value="Gfo/Idh/MocA-like_OxRdtase_N"/>
</dbReference>
<name>A0A3N4Z6R9_9MICO</name>
<feature type="domain" description="Gfo/Idh/MocA-like oxidoreductase N-terminal" evidence="4">
    <location>
        <begin position="2"/>
        <end position="120"/>
    </location>
</feature>
<evidence type="ECO:0000313" key="6">
    <source>
        <dbReference type="EMBL" id="RPF29109.1"/>
    </source>
</evidence>
<evidence type="ECO:0000313" key="7">
    <source>
        <dbReference type="Proteomes" id="UP000280726"/>
    </source>
</evidence>
<evidence type="ECO:0000256" key="2">
    <source>
        <dbReference type="ARBA" id="ARBA00023002"/>
    </source>
</evidence>
<keyword evidence="7" id="KW-1185">Reference proteome</keyword>
<evidence type="ECO:0000256" key="1">
    <source>
        <dbReference type="ARBA" id="ARBA00010928"/>
    </source>
</evidence>
<dbReference type="Pfam" id="PF22725">
    <property type="entry name" value="GFO_IDH_MocA_C3"/>
    <property type="match status" value="1"/>
</dbReference>
<keyword evidence="3" id="KW-0520">NAD</keyword>
<dbReference type="PANTHER" id="PTHR42840">
    <property type="entry name" value="NAD(P)-BINDING ROSSMANN-FOLD SUPERFAMILY PROTEIN-RELATED"/>
    <property type="match status" value="1"/>
</dbReference>
<dbReference type="InterPro" id="IPR055170">
    <property type="entry name" value="GFO_IDH_MocA-like_dom"/>
</dbReference>
<dbReference type="PANTHER" id="PTHR42840:SF3">
    <property type="entry name" value="BINDING ROSSMANN FOLD OXIDOREDUCTASE, PUTATIVE (AFU_ORTHOLOGUE AFUA_2G10240)-RELATED"/>
    <property type="match status" value="1"/>
</dbReference>
<evidence type="ECO:0000259" key="5">
    <source>
        <dbReference type="Pfam" id="PF22725"/>
    </source>
</evidence>
<dbReference type="EMBL" id="RKRA01000001">
    <property type="protein sequence ID" value="RPF29109.1"/>
    <property type="molecule type" value="Genomic_DNA"/>
</dbReference>
<evidence type="ECO:0000259" key="4">
    <source>
        <dbReference type="Pfam" id="PF01408"/>
    </source>
</evidence>
<dbReference type="AlphaFoldDB" id="A0A3N4Z6R9"/>
<feature type="domain" description="GFO/IDH/MocA-like oxidoreductase" evidence="5">
    <location>
        <begin position="134"/>
        <end position="243"/>
    </location>
</feature>
<dbReference type="GO" id="GO:0000166">
    <property type="term" value="F:nucleotide binding"/>
    <property type="evidence" value="ECO:0007669"/>
    <property type="project" value="InterPro"/>
</dbReference>
<dbReference type="Proteomes" id="UP000280726">
    <property type="component" value="Unassembled WGS sequence"/>
</dbReference>
<organism evidence="6 7">
    <name type="scientific">Georgenia muralis</name>
    <dbReference type="NCBI Taxonomy" id="154117"/>
    <lineage>
        <taxon>Bacteria</taxon>
        <taxon>Bacillati</taxon>
        <taxon>Actinomycetota</taxon>
        <taxon>Actinomycetes</taxon>
        <taxon>Micrococcales</taxon>
        <taxon>Bogoriellaceae</taxon>
        <taxon>Georgenia</taxon>
    </lineage>
</organism>
<protein>
    <submittedName>
        <fullName evidence="6">Myo-inositol 2-dehydrogenase</fullName>
    </submittedName>
</protein>
<dbReference type="SUPFAM" id="SSF51735">
    <property type="entry name" value="NAD(P)-binding Rossmann-fold domains"/>
    <property type="match status" value="1"/>
</dbReference>
<dbReference type="Pfam" id="PF01408">
    <property type="entry name" value="GFO_IDH_MocA"/>
    <property type="match status" value="1"/>
</dbReference>
<dbReference type="GO" id="GO:0016491">
    <property type="term" value="F:oxidoreductase activity"/>
    <property type="evidence" value="ECO:0007669"/>
    <property type="project" value="UniProtKB-KW"/>
</dbReference>
<dbReference type="RefSeq" id="WP_123919822.1">
    <property type="nucleotide sequence ID" value="NZ_RKRA01000001.1"/>
</dbReference>
<dbReference type="GO" id="GO:0005737">
    <property type="term" value="C:cytoplasm"/>
    <property type="evidence" value="ECO:0007669"/>
    <property type="project" value="TreeGrafter"/>
</dbReference>
<dbReference type="SUPFAM" id="SSF55347">
    <property type="entry name" value="Glyceraldehyde-3-phosphate dehydrogenase-like, C-terminal domain"/>
    <property type="match status" value="1"/>
</dbReference>
<sequence>MLRFALIGAGRIGAVHGASIAAHPGASLALVADPDLEAAGRLASRFGAHATADVTDVYTAGDVDAVIVGSPTPLHVEHLTAAVAAGKAVLVEKPVDLDIARVDACIAAVGQDARRVMVGFNRRFDPAFAEVRARSGEVGPVEQVTIISRDPAPPPAQYVASSGGLFRDMAIHDLDMARFLVGEIASVHAVGQRVGTVPEPDVDGAVTTLVAESGAVVTIVNSRHCATGYDQRLEVFGALGSLEVGNVRATTVRHHGATTSAATGPYLDFFLERCATAYARELDHFVTAITAGEAPSPTLADGRAALELADAATLSAATGETVRLRSSAPMEKETV</sequence>
<dbReference type="Gene3D" id="3.40.50.720">
    <property type="entry name" value="NAD(P)-binding Rossmann-like Domain"/>
    <property type="match status" value="1"/>
</dbReference>
<comment type="caution">
    <text evidence="6">The sequence shown here is derived from an EMBL/GenBank/DDBJ whole genome shotgun (WGS) entry which is preliminary data.</text>
</comment>